<dbReference type="SUPFAM" id="SSF81383">
    <property type="entry name" value="F-box domain"/>
    <property type="match status" value="1"/>
</dbReference>
<dbReference type="Gramene" id="RZC79628">
    <property type="protein sequence ID" value="RZC79628"/>
    <property type="gene ID" value="C5167_042205"/>
</dbReference>
<accession>A0A4Y7L5C6</accession>
<dbReference type="InterPro" id="IPR017451">
    <property type="entry name" value="F-box-assoc_interact_dom"/>
</dbReference>
<sequence length="332" mass="37476">MGKLDDLLLEIISDILSRLLAESVLECKLVSKSWKDLVSHRSFSQLHLNRLNIDDSGKLGFIFTTNTMHYTMYDEISGTCIRTARDNFRTPAIISGYYAVAFCNGLVCFDAAYGDDWKYFQPSFILNPITREYVMLPRIEIKVQVMCGFGCIPSTNVYKVIRMYELADKHVQVEVYTFGSGNGWRDVGQIDYPFGRNRLPGVFVDGAVYWFLPGQSSIAAFNLADERFSQVPSPPFLFYYYSLHLGVLGDFLCATYPIYGLSSCSFDVWVLKKNNENHGMSWIKQFNLVGYEPFTFTKSGGVICCGAGEVDTDVSECGERERSGDDDMLNSA</sequence>
<feature type="domain" description="F-box" evidence="1">
    <location>
        <begin position="7"/>
        <end position="47"/>
    </location>
</feature>
<dbReference type="Pfam" id="PF00646">
    <property type="entry name" value="F-box"/>
    <property type="match status" value="1"/>
</dbReference>
<proteinExistence type="predicted"/>
<gene>
    <name evidence="2" type="ORF">C5167_042205</name>
</gene>
<reference evidence="2 3" key="1">
    <citation type="journal article" date="2018" name="Science">
        <title>The opium poppy genome and morphinan production.</title>
        <authorList>
            <person name="Guo L."/>
            <person name="Winzer T."/>
            <person name="Yang X."/>
            <person name="Li Y."/>
            <person name="Ning Z."/>
            <person name="He Z."/>
            <person name="Teodor R."/>
            <person name="Lu Y."/>
            <person name="Bowser T.A."/>
            <person name="Graham I.A."/>
            <person name="Ye K."/>
        </authorList>
    </citation>
    <scope>NUCLEOTIDE SEQUENCE [LARGE SCALE GENOMIC DNA]</scope>
    <source>
        <strain evidence="3">cv. HN1</strain>
        <tissue evidence="2">Leaves</tissue>
    </source>
</reference>
<dbReference type="InterPro" id="IPR036047">
    <property type="entry name" value="F-box-like_dom_sf"/>
</dbReference>
<dbReference type="AlphaFoldDB" id="A0A4Y7L5C6"/>
<name>A0A4Y7L5C6_PAPSO</name>
<dbReference type="PANTHER" id="PTHR31672">
    <property type="entry name" value="BNACNNG10540D PROTEIN"/>
    <property type="match status" value="1"/>
</dbReference>
<dbReference type="Gene3D" id="1.20.1280.50">
    <property type="match status" value="1"/>
</dbReference>
<dbReference type="SMART" id="SM00256">
    <property type="entry name" value="FBOX"/>
    <property type="match status" value="1"/>
</dbReference>
<organism evidence="2 3">
    <name type="scientific">Papaver somniferum</name>
    <name type="common">Opium poppy</name>
    <dbReference type="NCBI Taxonomy" id="3469"/>
    <lineage>
        <taxon>Eukaryota</taxon>
        <taxon>Viridiplantae</taxon>
        <taxon>Streptophyta</taxon>
        <taxon>Embryophyta</taxon>
        <taxon>Tracheophyta</taxon>
        <taxon>Spermatophyta</taxon>
        <taxon>Magnoliopsida</taxon>
        <taxon>Ranunculales</taxon>
        <taxon>Papaveraceae</taxon>
        <taxon>Papaveroideae</taxon>
        <taxon>Papaver</taxon>
    </lineage>
</organism>
<dbReference type="Pfam" id="PF08268">
    <property type="entry name" value="FBA_3"/>
    <property type="match status" value="1"/>
</dbReference>
<protein>
    <recommendedName>
        <fullName evidence="1">F-box domain-containing protein</fullName>
    </recommendedName>
</protein>
<dbReference type="InterPro" id="IPR001810">
    <property type="entry name" value="F-box_dom"/>
</dbReference>
<keyword evidence="3" id="KW-1185">Reference proteome</keyword>
<evidence type="ECO:0000313" key="3">
    <source>
        <dbReference type="Proteomes" id="UP000316621"/>
    </source>
</evidence>
<dbReference type="PANTHER" id="PTHR31672:SF13">
    <property type="entry name" value="F-BOX PROTEIN CPR30-LIKE"/>
    <property type="match status" value="1"/>
</dbReference>
<evidence type="ECO:0000259" key="1">
    <source>
        <dbReference type="SMART" id="SM00256"/>
    </source>
</evidence>
<dbReference type="InterPro" id="IPR050796">
    <property type="entry name" value="SCF_F-box_component"/>
</dbReference>
<dbReference type="InterPro" id="IPR013187">
    <property type="entry name" value="F-box-assoc_dom_typ3"/>
</dbReference>
<evidence type="ECO:0000313" key="2">
    <source>
        <dbReference type="EMBL" id="RZC79628.1"/>
    </source>
</evidence>
<dbReference type="NCBIfam" id="TIGR01640">
    <property type="entry name" value="F_box_assoc_1"/>
    <property type="match status" value="1"/>
</dbReference>
<dbReference type="EMBL" id="CM010724">
    <property type="protein sequence ID" value="RZC79628.1"/>
    <property type="molecule type" value="Genomic_DNA"/>
</dbReference>
<dbReference type="Proteomes" id="UP000316621">
    <property type="component" value="Chromosome 10"/>
</dbReference>
<dbReference type="OMA" id="TCIRTAR"/>